<reference evidence="1 2" key="1">
    <citation type="journal article" date="2010" name="J. Bacteriol.">
        <title>Genome sequences of Pelagibaca bermudensis HTCC2601T and Maritimibacter alkaliphilus HTCC2654T, the type strains of two marine Roseobacter genera.</title>
        <authorList>
            <person name="Thrash J.C."/>
            <person name="Cho J.C."/>
            <person name="Ferriera S."/>
            <person name="Johnson J."/>
            <person name="Vergin K.L."/>
            <person name="Giovannoni S.J."/>
        </authorList>
    </citation>
    <scope>NUCLEOTIDE SEQUENCE [LARGE SCALE GENOMIC DNA]</scope>
    <source>
        <strain evidence="1 2">HTCC2654</strain>
    </source>
</reference>
<dbReference type="HOGENOM" id="CLU_3312415_0_0_5"/>
<organism evidence="1 2">
    <name type="scientific">Maritimibacter alkaliphilus HTCC2654</name>
    <dbReference type="NCBI Taxonomy" id="314271"/>
    <lineage>
        <taxon>Bacteria</taxon>
        <taxon>Pseudomonadati</taxon>
        <taxon>Pseudomonadota</taxon>
        <taxon>Alphaproteobacteria</taxon>
        <taxon>Rhodobacterales</taxon>
        <taxon>Roseobacteraceae</taxon>
        <taxon>Maritimibacter</taxon>
    </lineage>
</organism>
<comment type="caution">
    <text evidence="1">The sequence shown here is derived from an EMBL/GenBank/DDBJ whole genome shotgun (WGS) entry which is preliminary data.</text>
</comment>
<proteinExistence type="predicted"/>
<accession>A3VH54</accession>
<dbReference type="AlphaFoldDB" id="A3VH54"/>
<name>A3VH54_9RHOB</name>
<sequence>MSLDSFSSPPSASATRIAMEYASSPVAHPGTQTRIVSSS</sequence>
<dbReference type="EMBL" id="AAMT01000008">
    <property type="protein sequence ID" value="EAQ12609.1"/>
    <property type="molecule type" value="Genomic_DNA"/>
</dbReference>
<protein>
    <submittedName>
        <fullName evidence="1">Uncharacterized protein</fullName>
    </submittedName>
</protein>
<gene>
    <name evidence="1" type="ORF">RB2654_15025</name>
</gene>
<evidence type="ECO:0000313" key="1">
    <source>
        <dbReference type="EMBL" id="EAQ12609.1"/>
    </source>
</evidence>
<keyword evidence="2" id="KW-1185">Reference proteome</keyword>
<evidence type="ECO:0000313" key="2">
    <source>
        <dbReference type="Proteomes" id="UP000002931"/>
    </source>
</evidence>
<dbReference type="Proteomes" id="UP000002931">
    <property type="component" value="Unassembled WGS sequence"/>
</dbReference>